<accession>A0AAD4MZ31</accession>
<dbReference type="GO" id="GO:0008201">
    <property type="term" value="F:heparin binding"/>
    <property type="evidence" value="ECO:0007669"/>
    <property type="project" value="InterPro"/>
</dbReference>
<dbReference type="Proteomes" id="UP001201812">
    <property type="component" value="Unassembled WGS sequence"/>
</dbReference>
<sequence length="196" mass="22028">MDSKESFSAEEVNMFGLDLINVPEDVGWSAEQQFSADYMQVLFINSHLLATYCNCTMENCAHKFHTRLNNHAARPRILRVIYPSSHCRDYVLAAGPVAVRAAARTAVIMAAVHSMFNKQFSVILSMLAIASIEGNFEISSELTKEEHPHILFIASQCGYVNKFMSMDGDWKDDLNGVSSCSDEKSELLQYFERVSN</sequence>
<dbReference type="AlphaFoldDB" id="A0AAD4MZ31"/>
<organism evidence="2 3">
    <name type="scientific">Ditylenchus destructor</name>
    <dbReference type="NCBI Taxonomy" id="166010"/>
    <lineage>
        <taxon>Eukaryota</taxon>
        <taxon>Metazoa</taxon>
        <taxon>Ecdysozoa</taxon>
        <taxon>Nematoda</taxon>
        <taxon>Chromadorea</taxon>
        <taxon>Rhabditida</taxon>
        <taxon>Tylenchina</taxon>
        <taxon>Tylenchomorpha</taxon>
        <taxon>Sphaerularioidea</taxon>
        <taxon>Anguinidae</taxon>
        <taxon>Anguininae</taxon>
        <taxon>Ditylenchus</taxon>
    </lineage>
</organism>
<gene>
    <name evidence="2" type="ORF">DdX_12238</name>
</gene>
<dbReference type="InterPro" id="IPR036454">
    <property type="entry name" value="Amyloid_glyco_heparin-bd_sf"/>
</dbReference>
<dbReference type="Pfam" id="PF02177">
    <property type="entry name" value="APP_N"/>
    <property type="match status" value="1"/>
</dbReference>
<proteinExistence type="predicted"/>
<comment type="caution">
    <text evidence="2">The sequence shown here is derived from an EMBL/GenBank/DDBJ whole genome shotgun (WGS) entry which is preliminary data.</text>
</comment>
<keyword evidence="3" id="KW-1185">Reference proteome</keyword>
<dbReference type="EMBL" id="JAKKPZ010000039">
    <property type="protein sequence ID" value="KAI1707685.1"/>
    <property type="molecule type" value="Genomic_DNA"/>
</dbReference>
<evidence type="ECO:0000313" key="2">
    <source>
        <dbReference type="EMBL" id="KAI1707685.1"/>
    </source>
</evidence>
<protein>
    <recommendedName>
        <fullName evidence="1">Amyloidogenic glycoprotein heparin-binding domain-containing protein</fullName>
    </recommendedName>
</protein>
<name>A0AAD4MZ31_9BILA</name>
<evidence type="ECO:0000313" key="3">
    <source>
        <dbReference type="Proteomes" id="UP001201812"/>
    </source>
</evidence>
<feature type="domain" description="Amyloidogenic glycoprotein heparin-binding" evidence="1">
    <location>
        <begin position="153"/>
        <end position="194"/>
    </location>
</feature>
<dbReference type="InterPro" id="IPR015849">
    <property type="entry name" value="Amyloid_glyco_heparin-bd"/>
</dbReference>
<reference evidence="2" key="1">
    <citation type="submission" date="2022-01" db="EMBL/GenBank/DDBJ databases">
        <title>Genome Sequence Resource for Two Populations of Ditylenchus destructor, the Migratory Endoparasitic Phytonematode.</title>
        <authorList>
            <person name="Zhang H."/>
            <person name="Lin R."/>
            <person name="Xie B."/>
        </authorList>
    </citation>
    <scope>NUCLEOTIDE SEQUENCE</scope>
    <source>
        <strain evidence="2">BazhouSP</strain>
    </source>
</reference>
<evidence type="ECO:0000259" key="1">
    <source>
        <dbReference type="Pfam" id="PF02177"/>
    </source>
</evidence>
<dbReference type="SUPFAM" id="SSF56491">
    <property type="entry name" value="A heparin-binding domain"/>
    <property type="match status" value="1"/>
</dbReference>